<protein>
    <submittedName>
        <fullName evidence="2">Uncharacterized protein</fullName>
    </submittedName>
</protein>
<evidence type="ECO:0000313" key="2">
    <source>
        <dbReference type="EMBL" id="ETV92375.1"/>
    </source>
</evidence>
<dbReference type="RefSeq" id="XP_008878926.1">
    <property type="nucleotide sequence ID" value="XM_008880704.1"/>
</dbReference>
<dbReference type="EMBL" id="KI914000">
    <property type="protein sequence ID" value="ETV92377.1"/>
    <property type="molecule type" value="Genomic_DNA"/>
</dbReference>
<name>A0A024TE10_9STRA</name>
<dbReference type="AlphaFoldDB" id="A0A024TE10"/>
<dbReference type="RefSeq" id="XP_008878927.1">
    <property type="nucleotide sequence ID" value="XM_008880705.1"/>
</dbReference>
<sequence>MDLAMATVQNSPPEVQQVARYLGMLVLGCIQGVSKEALMRPSFIARGFPSDYWTTHVACGPVQRVLSMLPDIPVPTDYSPSAHVVSSLHVILSLFGAATSIQNGLERLEDGFYHAHTAVATSLGILWGAHYGIDARCDPWSTIVAETSPIVLGDLLHLIFQNGYVFALRVKEGLGGRATTSVLNSPATSQRSRRGSFSGSASSIVWSLYAAACKPIQLIAARARATALEVDPCASHDNQTLAHVNCVDGRPPHSYMDQTEMAAEVTDFWTSYNNRAATLVPPPPVGMPPPEYPTSTSTAGDPKLVTVDSSNASGDGRPAKKGGAIVVEGKATSGRGSPTRPASRHKNTKSKKDKKALMPTPDEVARQELQLELSDRYAHVRRSIQTHFETLLAMCTTQVADAFQRAGAVQSWATLSAMATTLQSNQEKLQQLHAKLAGDGTTGQLQVPKAALADMCHCSNLITLKTATCRTDMLHDMYF</sequence>
<dbReference type="RefSeq" id="XP_008878929.1">
    <property type="nucleotide sequence ID" value="XM_008880707.1"/>
</dbReference>
<dbReference type="EMBL" id="KI914000">
    <property type="protein sequence ID" value="ETV92376.1"/>
    <property type="molecule type" value="Genomic_DNA"/>
</dbReference>
<gene>
    <name evidence="2" type="ORF">H310_13273</name>
</gene>
<feature type="compositionally biased region" description="Pro residues" evidence="1">
    <location>
        <begin position="280"/>
        <end position="292"/>
    </location>
</feature>
<feature type="compositionally biased region" description="Basic residues" evidence="1">
    <location>
        <begin position="342"/>
        <end position="354"/>
    </location>
</feature>
<dbReference type="GeneID" id="20090323"/>
<evidence type="ECO:0000256" key="1">
    <source>
        <dbReference type="SAM" id="MobiDB-lite"/>
    </source>
</evidence>
<feature type="region of interest" description="Disordered" evidence="1">
    <location>
        <begin position="280"/>
        <end position="362"/>
    </location>
</feature>
<dbReference type="EMBL" id="KI914000">
    <property type="protein sequence ID" value="ETV92375.1"/>
    <property type="molecule type" value="Genomic_DNA"/>
</dbReference>
<dbReference type="EMBL" id="KI914000">
    <property type="protein sequence ID" value="ETV92378.1"/>
    <property type="molecule type" value="Genomic_DNA"/>
</dbReference>
<organism evidence="2">
    <name type="scientific">Aphanomyces invadans</name>
    <dbReference type="NCBI Taxonomy" id="157072"/>
    <lineage>
        <taxon>Eukaryota</taxon>
        <taxon>Sar</taxon>
        <taxon>Stramenopiles</taxon>
        <taxon>Oomycota</taxon>
        <taxon>Saprolegniomycetes</taxon>
        <taxon>Saprolegniales</taxon>
        <taxon>Verrucalvaceae</taxon>
        <taxon>Aphanomyces</taxon>
    </lineage>
</organism>
<dbReference type="RefSeq" id="XP_008878928.1">
    <property type="nucleotide sequence ID" value="XM_008880706.1"/>
</dbReference>
<proteinExistence type="predicted"/>
<accession>A0A024TE10</accession>
<reference evidence="2" key="1">
    <citation type="submission" date="2013-12" db="EMBL/GenBank/DDBJ databases">
        <title>The Genome Sequence of Aphanomyces invadans NJM9701.</title>
        <authorList>
            <consortium name="The Broad Institute Genomics Platform"/>
            <person name="Russ C."/>
            <person name="Tyler B."/>
            <person name="van West P."/>
            <person name="Dieguez-Uribeondo J."/>
            <person name="Young S.K."/>
            <person name="Zeng Q."/>
            <person name="Gargeya S."/>
            <person name="Fitzgerald M."/>
            <person name="Abouelleil A."/>
            <person name="Alvarado L."/>
            <person name="Chapman S.B."/>
            <person name="Gainer-Dewar J."/>
            <person name="Goldberg J."/>
            <person name="Griggs A."/>
            <person name="Gujja S."/>
            <person name="Hansen M."/>
            <person name="Howarth C."/>
            <person name="Imamovic A."/>
            <person name="Ireland A."/>
            <person name="Larimer J."/>
            <person name="McCowan C."/>
            <person name="Murphy C."/>
            <person name="Pearson M."/>
            <person name="Poon T.W."/>
            <person name="Priest M."/>
            <person name="Roberts A."/>
            <person name="Saif S."/>
            <person name="Shea T."/>
            <person name="Sykes S."/>
            <person name="Wortman J."/>
            <person name="Nusbaum C."/>
            <person name="Birren B."/>
        </authorList>
    </citation>
    <scope>NUCLEOTIDE SEQUENCE [LARGE SCALE GENOMIC DNA]</scope>
    <source>
        <strain evidence="2">NJM9701</strain>
    </source>
</reference>
<dbReference type="OrthoDB" id="85846at2759"/>
<dbReference type="VEuPathDB" id="FungiDB:H310_13273"/>